<dbReference type="Proteomes" id="UP000237718">
    <property type="component" value="Unassembled WGS sequence"/>
</dbReference>
<dbReference type="GO" id="GO:0016020">
    <property type="term" value="C:membrane"/>
    <property type="evidence" value="ECO:0007669"/>
    <property type="project" value="UniProtKB-SubCell"/>
</dbReference>
<name>A0A2T1A8L6_TRISK</name>
<feature type="compositionally biased region" description="Polar residues" evidence="7">
    <location>
        <begin position="1"/>
        <end position="10"/>
    </location>
</feature>
<feature type="transmembrane region" description="Helical" evidence="8">
    <location>
        <begin position="344"/>
        <end position="366"/>
    </location>
</feature>
<comment type="caution">
    <text evidence="9">The sequence shown here is derived from an EMBL/GenBank/DDBJ whole genome shotgun (WGS) entry which is preliminary data.</text>
</comment>
<feature type="transmembrane region" description="Helical" evidence="8">
    <location>
        <begin position="68"/>
        <end position="88"/>
    </location>
</feature>
<comment type="similarity">
    <text evidence="2">Belongs to the autoinducer-2 exporter (AI-2E) (TC 2.A.86) family.</text>
</comment>
<evidence type="ECO:0000256" key="6">
    <source>
        <dbReference type="SAM" id="Coils"/>
    </source>
</evidence>
<dbReference type="EMBL" id="PVUF01000019">
    <property type="protein sequence ID" value="PRZ44921.1"/>
    <property type="molecule type" value="Genomic_DNA"/>
</dbReference>
<feature type="transmembrane region" description="Helical" evidence="8">
    <location>
        <begin position="95"/>
        <end position="116"/>
    </location>
</feature>
<protein>
    <submittedName>
        <fullName evidence="9">Putative PurR-regulated permease PerM</fullName>
    </submittedName>
</protein>
<dbReference type="RefSeq" id="WP_106165344.1">
    <property type="nucleotide sequence ID" value="NZ_PVUF01000019.1"/>
</dbReference>
<dbReference type="OrthoDB" id="9799225at2"/>
<keyword evidence="4 8" id="KW-1133">Transmembrane helix</keyword>
<feature type="transmembrane region" description="Helical" evidence="8">
    <location>
        <begin position="240"/>
        <end position="262"/>
    </location>
</feature>
<proteinExistence type="inferred from homology"/>
<feature type="transmembrane region" description="Helical" evidence="8">
    <location>
        <begin position="42"/>
        <end position="62"/>
    </location>
</feature>
<feature type="transmembrane region" description="Helical" evidence="8">
    <location>
        <begin position="305"/>
        <end position="324"/>
    </location>
</feature>
<evidence type="ECO:0000256" key="3">
    <source>
        <dbReference type="ARBA" id="ARBA00022692"/>
    </source>
</evidence>
<reference evidence="9 10" key="1">
    <citation type="submission" date="2018-03" db="EMBL/GenBank/DDBJ databases">
        <title>Genomic Encyclopedia of Archaeal and Bacterial Type Strains, Phase II (KMG-II): from individual species to whole genera.</title>
        <authorList>
            <person name="Goeker M."/>
        </authorList>
    </citation>
    <scope>NUCLEOTIDE SEQUENCE [LARGE SCALE GENOMIC DNA]</scope>
    <source>
        <strain evidence="9 10">DSM 25328</strain>
    </source>
</reference>
<dbReference type="Pfam" id="PF01594">
    <property type="entry name" value="AI-2E_transport"/>
    <property type="match status" value="1"/>
</dbReference>
<dbReference type="PANTHER" id="PTHR21716">
    <property type="entry name" value="TRANSMEMBRANE PROTEIN"/>
    <property type="match status" value="1"/>
</dbReference>
<dbReference type="AlphaFoldDB" id="A0A2T1A8L6"/>
<evidence type="ECO:0000256" key="8">
    <source>
        <dbReference type="SAM" id="Phobius"/>
    </source>
</evidence>
<feature type="transmembrane region" description="Helical" evidence="8">
    <location>
        <begin position="268"/>
        <end position="298"/>
    </location>
</feature>
<accession>A0A2T1A8L6</accession>
<keyword evidence="6" id="KW-0175">Coiled coil</keyword>
<evidence type="ECO:0000256" key="4">
    <source>
        <dbReference type="ARBA" id="ARBA00022989"/>
    </source>
</evidence>
<keyword evidence="5 8" id="KW-0472">Membrane</keyword>
<organism evidence="9 10">
    <name type="scientific">Tritonibacter scottomollicae</name>
    <name type="common">Epibacterium scottomollicae</name>
    <dbReference type="NCBI Taxonomy" id="483013"/>
    <lineage>
        <taxon>Bacteria</taxon>
        <taxon>Pseudomonadati</taxon>
        <taxon>Pseudomonadota</taxon>
        <taxon>Alphaproteobacteria</taxon>
        <taxon>Rhodobacterales</taxon>
        <taxon>Paracoccaceae</taxon>
        <taxon>Tritonibacter</taxon>
    </lineage>
</organism>
<sequence length="400" mass="42961">MTVSPASQDVTSDRVIDTPGTAATSDQGSPGRDRRTIRQNVVVIRNFLGVIVAIVAAALLFFAKDVVLPFALGMLIALTLSPLTRGVARYGVPPIVSAVCLILAVALTTAGGLYLLSGPVSEWIDQAPQVRLELENRLRDISASLETVREASERVEDIAEAAKDNDVLKVAIDQPGIVTSTALDMVTLATTALVALVLALFLLASNDIFYVKIVESFPNLTEKTRALRIVYSIEQRISRYLLSITLINAGLGATVGLSMWALGMPQPALWGAIAFLFNFLPYIGALTGIALCAAMALVTFSSLPYALLPPLAYLLANMIEGQFVTPVFLGRRLNLNAVAVFSAVVFWAWMWGIAGALMAVPLLVCFKSMCDHIPALSVVGNFLNSHVPLQEELNRSDHPE</sequence>
<evidence type="ECO:0000256" key="5">
    <source>
        <dbReference type="ARBA" id="ARBA00023136"/>
    </source>
</evidence>
<keyword evidence="3 8" id="KW-0812">Transmembrane</keyword>
<dbReference type="PANTHER" id="PTHR21716:SF16">
    <property type="entry name" value="BLL1467 PROTEIN"/>
    <property type="match status" value="1"/>
</dbReference>
<feature type="region of interest" description="Disordered" evidence="7">
    <location>
        <begin position="1"/>
        <end position="33"/>
    </location>
</feature>
<evidence type="ECO:0000256" key="7">
    <source>
        <dbReference type="SAM" id="MobiDB-lite"/>
    </source>
</evidence>
<evidence type="ECO:0000256" key="2">
    <source>
        <dbReference type="ARBA" id="ARBA00009773"/>
    </source>
</evidence>
<evidence type="ECO:0000313" key="10">
    <source>
        <dbReference type="Proteomes" id="UP000237718"/>
    </source>
</evidence>
<feature type="coiled-coil region" evidence="6">
    <location>
        <begin position="131"/>
        <end position="165"/>
    </location>
</feature>
<comment type="subcellular location">
    <subcellularLocation>
        <location evidence="1">Membrane</location>
        <topology evidence="1">Multi-pass membrane protein</topology>
    </subcellularLocation>
</comment>
<evidence type="ECO:0000256" key="1">
    <source>
        <dbReference type="ARBA" id="ARBA00004141"/>
    </source>
</evidence>
<evidence type="ECO:0000313" key="9">
    <source>
        <dbReference type="EMBL" id="PRZ44921.1"/>
    </source>
</evidence>
<dbReference type="InterPro" id="IPR002549">
    <property type="entry name" value="AI-2E-like"/>
</dbReference>
<gene>
    <name evidence="9" type="ORF">CLV89_11933</name>
</gene>
<dbReference type="GO" id="GO:0055085">
    <property type="term" value="P:transmembrane transport"/>
    <property type="evidence" value="ECO:0007669"/>
    <property type="project" value="TreeGrafter"/>
</dbReference>
<feature type="transmembrane region" description="Helical" evidence="8">
    <location>
        <begin position="185"/>
        <end position="204"/>
    </location>
</feature>